<dbReference type="Proteomes" id="UP000664344">
    <property type="component" value="Unassembled WGS sequence"/>
</dbReference>
<dbReference type="PANTHER" id="PTHR35867:SF1">
    <property type="entry name" value="PROTEIN RSEC"/>
    <property type="match status" value="1"/>
</dbReference>
<keyword evidence="1" id="KW-0472">Membrane</keyword>
<dbReference type="InterPro" id="IPR026268">
    <property type="entry name" value="RseC"/>
</dbReference>
<comment type="caution">
    <text evidence="2">The sequence shown here is derived from an EMBL/GenBank/DDBJ whole genome shotgun (WGS) entry which is preliminary data.</text>
</comment>
<feature type="transmembrane region" description="Helical" evidence="1">
    <location>
        <begin position="105"/>
        <end position="122"/>
    </location>
</feature>
<gene>
    <name evidence="2" type="ORF">JYP53_16080</name>
</gene>
<keyword evidence="3" id="KW-1185">Reference proteome</keyword>
<dbReference type="InterPro" id="IPR007359">
    <property type="entry name" value="SigmaE_reg_RseC_MucC"/>
</dbReference>
<dbReference type="EMBL" id="JAFKDB010000020">
    <property type="protein sequence ID" value="MBN7771427.1"/>
    <property type="molecule type" value="Genomic_DNA"/>
</dbReference>
<keyword evidence="1" id="KW-1133">Transmembrane helix</keyword>
<proteinExistence type="predicted"/>
<dbReference type="Pfam" id="PF04246">
    <property type="entry name" value="RseC_MucC"/>
    <property type="match status" value="1"/>
</dbReference>
<feature type="transmembrane region" description="Helical" evidence="1">
    <location>
        <begin position="79"/>
        <end position="99"/>
    </location>
</feature>
<dbReference type="PANTHER" id="PTHR35867">
    <property type="entry name" value="PROTEIN RSEC"/>
    <property type="match status" value="1"/>
</dbReference>
<sequence>MITESGRVVAMAGDQIWVQTIRASACQSCSARSGCGQRALAAVSSGRANQVLVDNTLGARVGDEVEVGLDEQSLLRASVALYGLPLVLMLFGSLLGHGVSESSDLAAILGALAGLGLGFGVVRRWQSGAGDRYQPHLVRVNTIASSTYQ</sequence>
<evidence type="ECO:0000313" key="2">
    <source>
        <dbReference type="EMBL" id="MBN7771427.1"/>
    </source>
</evidence>
<organism evidence="2 3">
    <name type="scientific">Marinobacter daepoensis</name>
    <dbReference type="NCBI Taxonomy" id="262077"/>
    <lineage>
        <taxon>Bacteria</taxon>
        <taxon>Pseudomonadati</taxon>
        <taxon>Pseudomonadota</taxon>
        <taxon>Gammaproteobacteria</taxon>
        <taxon>Pseudomonadales</taxon>
        <taxon>Marinobacteraceae</taxon>
        <taxon>Marinobacter</taxon>
    </lineage>
</organism>
<dbReference type="RefSeq" id="WP_206558226.1">
    <property type="nucleotide sequence ID" value="NZ_JAFKDB010000020.1"/>
</dbReference>
<keyword evidence="1" id="KW-0812">Transmembrane</keyword>
<evidence type="ECO:0000313" key="3">
    <source>
        <dbReference type="Proteomes" id="UP000664344"/>
    </source>
</evidence>
<dbReference type="PIRSF" id="PIRSF004923">
    <property type="entry name" value="RseC"/>
    <property type="match status" value="1"/>
</dbReference>
<name>A0ABS3BIW8_9GAMM</name>
<evidence type="ECO:0000256" key="1">
    <source>
        <dbReference type="SAM" id="Phobius"/>
    </source>
</evidence>
<accession>A0ABS3BIW8</accession>
<reference evidence="2 3" key="1">
    <citation type="submission" date="2021-02" db="EMBL/GenBank/DDBJ databases">
        <title>PHA producing bacteria isolated from coastal sediment in Guangdong, Shenzhen.</title>
        <authorList>
            <person name="Zheng W."/>
            <person name="Yu S."/>
            <person name="Huang Y."/>
        </authorList>
    </citation>
    <scope>NUCLEOTIDE SEQUENCE [LARGE SCALE GENOMIC DNA]</scope>
    <source>
        <strain evidence="2 3">TN21-5</strain>
    </source>
</reference>
<protein>
    <submittedName>
        <fullName evidence="2">SoxR reducing system RseC family protein</fullName>
    </submittedName>
</protein>